<organism evidence="2 3">
    <name type="scientific">Hericium alpestre</name>
    <dbReference type="NCBI Taxonomy" id="135208"/>
    <lineage>
        <taxon>Eukaryota</taxon>
        <taxon>Fungi</taxon>
        <taxon>Dikarya</taxon>
        <taxon>Basidiomycota</taxon>
        <taxon>Agaricomycotina</taxon>
        <taxon>Agaricomycetes</taxon>
        <taxon>Russulales</taxon>
        <taxon>Hericiaceae</taxon>
        <taxon>Hericium</taxon>
    </lineage>
</organism>
<keyword evidence="3" id="KW-1185">Reference proteome</keyword>
<evidence type="ECO:0000313" key="2">
    <source>
        <dbReference type="EMBL" id="TFY83773.1"/>
    </source>
</evidence>
<name>A0A4Z0ABN8_9AGAM</name>
<dbReference type="Pfam" id="PF04801">
    <property type="entry name" value="RPC5"/>
    <property type="match status" value="1"/>
</dbReference>
<feature type="compositionally biased region" description="Basic and acidic residues" evidence="1">
    <location>
        <begin position="71"/>
        <end position="94"/>
    </location>
</feature>
<evidence type="ECO:0000313" key="3">
    <source>
        <dbReference type="Proteomes" id="UP000298061"/>
    </source>
</evidence>
<dbReference type="STRING" id="135208.A0A4Z0ABN8"/>
<comment type="caution">
    <text evidence="2">The sequence shown here is derived from an EMBL/GenBank/DDBJ whole genome shotgun (WGS) entry which is preliminary data.</text>
</comment>
<sequence>MDPSDDEVVSTLPIHYSNTLAPYVQIHQFPLLTRPLQVPPSAALSGKRIRARLKPGVKRQEIHVPVDTRPEVWNADKAKELGSARIEDDKEKNQDAGSSKATQEEPRLSEIRLQSEQLPHTGTYMLGIVRDGAYA</sequence>
<proteinExistence type="predicted"/>
<feature type="region of interest" description="Disordered" evidence="1">
    <location>
        <begin position="71"/>
        <end position="116"/>
    </location>
</feature>
<gene>
    <name evidence="2" type="ORF">EWM64_g247</name>
</gene>
<dbReference type="EMBL" id="SFCI01000010">
    <property type="protein sequence ID" value="TFY83773.1"/>
    <property type="molecule type" value="Genomic_DNA"/>
</dbReference>
<dbReference type="OrthoDB" id="340681at2759"/>
<dbReference type="GO" id="GO:0005634">
    <property type="term" value="C:nucleus"/>
    <property type="evidence" value="ECO:0007669"/>
    <property type="project" value="InterPro"/>
</dbReference>
<evidence type="ECO:0000256" key="1">
    <source>
        <dbReference type="SAM" id="MobiDB-lite"/>
    </source>
</evidence>
<dbReference type="Proteomes" id="UP000298061">
    <property type="component" value="Unassembled WGS sequence"/>
</dbReference>
<dbReference type="InterPro" id="IPR006886">
    <property type="entry name" value="RNA_pol_III_Rpc5"/>
</dbReference>
<reference evidence="2 3" key="1">
    <citation type="submission" date="2019-02" db="EMBL/GenBank/DDBJ databases">
        <title>Genome sequencing of the rare red list fungi Hericium alpestre (H. flagellum).</title>
        <authorList>
            <person name="Buettner E."/>
            <person name="Kellner H."/>
        </authorList>
    </citation>
    <scope>NUCLEOTIDE SEQUENCE [LARGE SCALE GENOMIC DNA]</scope>
    <source>
        <strain evidence="2 3">DSM 108284</strain>
    </source>
</reference>
<accession>A0A4Z0ABN8</accession>
<dbReference type="GO" id="GO:0006351">
    <property type="term" value="P:DNA-templated transcription"/>
    <property type="evidence" value="ECO:0007669"/>
    <property type="project" value="InterPro"/>
</dbReference>
<protein>
    <submittedName>
        <fullName evidence="2">Uncharacterized protein</fullName>
    </submittedName>
</protein>
<dbReference type="AlphaFoldDB" id="A0A4Z0ABN8"/>